<protein>
    <submittedName>
        <fullName evidence="2">Lysozyme</fullName>
    </submittedName>
</protein>
<comment type="similarity">
    <text evidence="1">Belongs to the glycosyl hydrolase 25 family.</text>
</comment>
<name>A0A6I4U2G3_9SPHN</name>
<dbReference type="InterPro" id="IPR002053">
    <property type="entry name" value="Glyco_hydro_25"/>
</dbReference>
<comment type="caution">
    <text evidence="2">The sequence shown here is derived from an EMBL/GenBank/DDBJ whole genome shotgun (WGS) entry which is preliminary data.</text>
</comment>
<reference evidence="2 3" key="1">
    <citation type="submission" date="2019-12" db="EMBL/GenBank/DDBJ databases">
        <title>Genomic-based taxomic classification of the family Erythrobacteraceae.</title>
        <authorList>
            <person name="Xu L."/>
        </authorList>
    </citation>
    <scope>NUCLEOTIDE SEQUENCE [LARGE SCALE GENOMIC DNA]</scope>
    <source>
        <strain evidence="2 3">LMG 29519</strain>
    </source>
</reference>
<dbReference type="EMBL" id="WTYR01000001">
    <property type="protein sequence ID" value="MXP10259.1"/>
    <property type="molecule type" value="Genomic_DNA"/>
</dbReference>
<dbReference type="GO" id="GO:0016998">
    <property type="term" value="P:cell wall macromolecule catabolic process"/>
    <property type="evidence" value="ECO:0007669"/>
    <property type="project" value="InterPro"/>
</dbReference>
<evidence type="ECO:0000313" key="2">
    <source>
        <dbReference type="EMBL" id="MXP10259.1"/>
    </source>
</evidence>
<evidence type="ECO:0000256" key="1">
    <source>
        <dbReference type="ARBA" id="ARBA00010646"/>
    </source>
</evidence>
<sequence length="231" mass="25619">MARTSRKWLWRVLALLLLVAIVAGAAAWWQLRGWTPDRARYPLQGVLWGMEDGPANWPALKANGAGFVYLEASSGSFARDGEINTQMERARAAGLAVGAVHRFDPCQPADPQAGNFATVVPRDAELLPPVIDLSKTQDACDQTISDAAVESELTTLLNQIETHTGKPAILKISSGAEEHFKLANRIERDLWLSRTWREPDYAGRPWTLWTANPYHAYEGGESTVRWVVARE</sequence>
<dbReference type="AlphaFoldDB" id="A0A6I4U2G3"/>
<dbReference type="RefSeq" id="WP_160616882.1">
    <property type="nucleotide sequence ID" value="NZ_WTYR01000001.1"/>
</dbReference>
<dbReference type="Proteomes" id="UP000429229">
    <property type="component" value="Unassembled WGS sequence"/>
</dbReference>
<gene>
    <name evidence="2" type="ORF">GRI68_08700</name>
</gene>
<dbReference type="Gene3D" id="3.20.20.80">
    <property type="entry name" value="Glycosidases"/>
    <property type="match status" value="1"/>
</dbReference>
<dbReference type="GO" id="GO:0009253">
    <property type="term" value="P:peptidoglycan catabolic process"/>
    <property type="evidence" value="ECO:0007669"/>
    <property type="project" value="InterPro"/>
</dbReference>
<dbReference type="Pfam" id="PF01183">
    <property type="entry name" value="Glyco_hydro_25"/>
    <property type="match status" value="1"/>
</dbReference>
<organism evidence="2 3">
    <name type="scientific">Alteriqipengyuania halimionae</name>
    <dbReference type="NCBI Taxonomy" id="1926630"/>
    <lineage>
        <taxon>Bacteria</taxon>
        <taxon>Pseudomonadati</taxon>
        <taxon>Pseudomonadota</taxon>
        <taxon>Alphaproteobacteria</taxon>
        <taxon>Sphingomonadales</taxon>
        <taxon>Erythrobacteraceae</taxon>
        <taxon>Alteriqipengyuania</taxon>
    </lineage>
</organism>
<dbReference type="GO" id="GO:0003796">
    <property type="term" value="F:lysozyme activity"/>
    <property type="evidence" value="ECO:0007669"/>
    <property type="project" value="InterPro"/>
</dbReference>
<dbReference type="InterPro" id="IPR017853">
    <property type="entry name" value="GH"/>
</dbReference>
<evidence type="ECO:0000313" key="3">
    <source>
        <dbReference type="Proteomes" id="UP000429229"/>
    </source>
</evidence>
<proteinExistence type="inferred from homology"/>
<keyword evidence="3" id="KW-1185">Reference proteome</keyword>
<dbReference type="PROSITE" id="PS51904">
    <property type="entry name" value="GLYCOSYL_HYDROL_F25_2"/>
    <property type="match status" value="1"/>
</dbReference>
<accession>A0A6I4U2G3</accession>
<dbReference type="CDD" id="cd00599">
    <property type="entry name" value="GH25_muramidase"/>
    <property type="match status" value="1"/>
</dbReference>
<dbReference type="OrthoDB" id="9798192at2"/>
<dbReference type="SUPFAM" id="SSF51445">
    <property type="entry name" value="(Trans)glycosidases"/>
    <property type="match status" value="1"/>
</dbReference>